<name>A0A6I4U0A1_9SPHN</name>
<evidence type="ECO:0000259" key="5">
    <source>
        <dbReference type="Pfam" id="PF07638"/>
    </source>
</evidence>
<dbReference type="AlphaFoldDB" id="A0A6I4U0A1"/>
<dbReference type="OrthoDB" id="128473at2"/>
<dbReference type="InterPro" id="IPR036388">
    <property type="entry name" value="WH-like_DNA-bd_sf"/>
</dbReference>
<dbReference type="PANTHER" id="PTHR43133">
    <property type="entry name" value="RNA POLYMERASE ECF-TYPE SIGMA FACTO"/>
    <property type="match status" value="1"/>
</dbReference>
<dbReference type="EMBL" id="WTYJ01000004">
    <property type="protein sequence ID" value="MXP00770.1"/>
    <property type="molecule type" value="Genomic_DNA"/>
</dbReference>
<dbReference type="InterPro" id="IPR011517">
    <property type="entry name" value="RNA_pol_sigma70_ECF-like"/>
</dbReference>
<dbReference type="InterPro" id="IPR039425">
    <property type="entry name" value="RNA_pol_sigma-70-like"/>
</dbReference>
<dbReference type="NCBIfam" id="TIGR02937">
    <property type="entry name" value="sigma70-ECF"/>
    <property type="match status" value="1"/>
</dbReference>
<keyword evidence="4" id="KW-0804">Transcription</keyword>
<dbReference type="Pfam" id="PF07638">
    <property type="entry name" value="Sigma70_ECF"/>
    <property type="match status" value="1"/>
</dbReference>
<evidence type="ECO:0000313" key="7">
    <source>
        <dbReference type="Proteomes" id="UP000469430"/>
    </source>
</evidence>
<protein>
    <submittedName>
        <fullName evidence="6">Sigma-70 family RNA polymerase sigma factor</fullName>
    </submittedName>
</protein>
<keyword evidence="7" id="KW-1185">Reference proteome</keyword>
<dbReference type="SUPFAM" id="SSF88659">
    <property type="entry name" value="Sigma3 and sigma4 domains of RNA polymerase sigma factors"/>
    <property type="match status" value="1"/>
</dbReference>
<comment type="caution">
    <text evidence="6">The sequence shown here is derived from an EMBL/GenBank/DDBJ whole genome shotgun (WGS) entry which is preliminary data.</text>
</comment>
<dbReference type="Gene3D" id="1.10.1740.10">
    <property type="match status" value="1"/>
</dbReference>
<dbReference type="GO" id="GO:0016987">
    <property type="term" value="F:sigma factor activity"/>
    <property type="evidence" value="ECO:0007669"/>
    <property type="project" value="UniProtKB-KW"/>
</dbReference>
<dbReference type="InterPro" id="IPR053812">
    <property type="entry name" value="HTH_Sigma70_ECF-like"/>
</dbReference>
<gene>
    <name evidence="6" type="ORF">GRI97_17400</name>
</gene>
<keyword evidence="3" id="KW-0731">Sigma factor</keyword>
<sequence length="192" mass="21687">METHPPAPFVSQTEDLILAWREGDLTARDKLIVRLLPELKQIAAARLRRQHNSSLSTHELINEAVTRLLKAENMQLADRAHFVALSSRLMRNVLIDHVRAANAGRRKGERVELNTRIEGEVQFDLHELDSALIRLEAIEPAFAEIVEMRYFGGMSIGDIAHVMRCSEPTVKRRWQVARAWLADALANPVTGA</sequence>
<evidence type="ECO:0000256" key="2">
    <source>
        <dbReference type="ARBA" id="ARBA00023015"/>
    </source>
</evidence>
<dbReference type="GO" id="GO:0006352">
    <property type="term" value="P:DNA-templated transcription initiation"/>
    <property type="evidence" value="ECO:0007669"/>
    <property type="project" value="InterPro"/>
</dbReference>
<dbReference type="PANTHER" id="PTHR43133:SF39">
    <property type="entry name" value="SIMILAR TO RNA POLYMERASE SIGMA-E FACTOR"/>
    <property type="match status" value="1"/>
</dbReference>
<dbReference type="InterPro" id="IPR014284">
    <property type="entry name" value="RNA_pol_sigma-70_dom"/>
</dbReference>
<dbReference type="Gene3D" id="1.10.10.10">
    <property type="entry name" value="Winged helix-like DNA-binding domain superfamily/Winged helix DNA-binding domain"/>
    <property type="match status" value="1"/>
</dbReference>
<reference evidence="6 7" key="1">
    <citation type="submission" date="2019-12" db="EMBL/GenBank/DDBJ databases">
        <title>Genomic-based taxomic classification of the family Erythrobacteraceae.</title>
        <authorList>
            <person name="Xu L."/>
        </authorList>
    </citation>
    <scope>NUCLEOTIDE SEQUENCE [LARGE SCALE GENOMIC DNA]</scope>
    <source>
        <strain evidence="6 7">S36</strain>
    </source>
</reference>
<dbReference type="InterPro" id="IPR013324">
    <property type="entry name" value="RNA_pol_sigma_r3/r4-like"/>
</dbReference>
<evidence type="ECO:0000256" key="1">
    <source>
        <dbReference type="ARBA" id="ARBA00010641"/>
    </source>
</evidence>
<feature type="domain" description="RNA polymerase sigma-70 ECF-like HTH" evidence="5">
    <location>
        <begin position="15"/>
        <end position="185"/>
    </location>
</feature>
<dbReference type="SUPFAM" id="SSF88946">
    <property type="entry name" value="Sigma2 domain of RNA polymerase sigma factors"/>
    <property type="match status" value="1"/>
</dbReference>
<evidence type="ECO:0000256" key="4">
    <source>
        <dbReference type="ARBA" id="ARBA00023163"/>
    </source>
</evidence>
<dbReference type="InterPro" id="IPR013325">
    <property type="entry name" value="RNA_pol_sigma_r2"/>
</dbReference>
<evidence type="ECO:0000313" key="6">
    <source>
        <dbReference type="EMBL" id="MXP00770.1"/>
    </source>
</evidence>
<evidence type="ECO:0000256" key="3">
    <source>
        <dbReference type="ARBA" id="ARBA00023082"/>
    </source>
</evidence>
<dbReference type="NCBIfam" id="TIGR02999">
    <property type="entry name" value="Sig-70_X6"/>
    <property type="match status" value="1"/>
</dbReference>
<accession>A0A6I4U0A1</accession>
<organism evidence="6 7">
    <name type="scientific">Croceibacterium xixiisoli</name>
    <dbReference type="NCBI Taxonomy" id="1476466"/>
    <lineage>
        <taxon>Bacteria</taxon>
        <taxon>Pseudomonadati</taxon>
        <taxon>Pseudomonadota</taxon>
        <taxon>Alphaproteobacteria</taxon>
        <taxon>Sphingomonadales</taxon>
        <taxon>Erythrobacteraceae</taxon>
        <taxon>Croceibacterium</taxon>
    </lineage>
</organism>
<comment type="similarity">
    <text evidence="1">Belongs to the sigma-70 factor family. ECF subfamily.</text>
</comment>
<dbReference type="RefSeq" id="WP_161392484.1">
    <property type="nucleotide sequence ID" value="NZ_JBHSCP010000003.1"/>
</dbReference>
<dbReference type="Proteomes" id="UP000469430">
    <property type="component" value="Unassembled WGS sequence"/>
</dbReference>
<proteinExistence type="inferred from homology"/>
<keyword evidence="2" id="KW-0805">Transcription regulation</keyword>